<keyword evidence="2" id="KW-0472">Membrane</keyword>
<dbReference type="PANTHER" id="PTHR11102">
    <property type="entry name" value="SEL-1-LIKE PROTEIN"/>
    <property type="match status" value="1"/>
</dbReference>
<dbReference type="EMBL" id="JAOZYB010000128">
    <property type="protein sequence ID" value="MEB3962175.1"/>
    <property type="molecule type" value="Genomic_DNA"/>
</dbReference>
<dbReference type="InterPro" id="IPR011990">
    <property type="entry name" value="TPR-like_helical_dom_sf"/>
</dbReference>
<reference evidence="3 4" key="1">
    <citation type="submission" date="2022-10" db="EMBL/GenBank/DDBJ databases">
        <authorList>
            <person name="Xie J."/>
            <person name="Shen N."/>
        </authorList>
    </citation>
    <scope>NUCLEOTIDE SEQUENCE [LARGE SCALE GENOMIC DNA]</scope>
    <source>
        <strain evidence="3 4">DSM 41681</strain>
    </source>
</reference>
<dbReference type="InterPro" id="IPR050767">
    <property type="entry name" value="Sel1_AlgK"/>
</dbReference>
<dbReference type="Gene3D" id="1.25.40.10">
    <property type="entry name" value="Tetratricopeptide repeat domain"/>
    <property type="match status" value="1"/>
</dbReference>
<dbReference type="InterPro" id="IPR006597">
    <property type="entry name" value="Sel1-like"/>
</dbReference>
<dbReference type="Pfam" id="PF07721">
    <property type="entry name" value="TPR_4"/>
    <property type="match status" value="1"/>
</dbReference>
<dbReference type="RefSeq" id="WP_324769634.1">
    <property type="nucleotide sequence ID" value="NZ_BAAATS010000064.1"/>
</dbReference>
<dbReference type="InterPro" id="IPR011717">
    <property type="entry name" value="TPR-4"/>
</dbReference>
<gene>
    <name evidence="3" type="ORF">OKJ48_18240</name>
</gene>
<keyword evidence="2" id="KW-0812">Transmembrane</keyword>
<keyword evidence="4" id="KW-1185">Reference proteome</keyword>
<evidence type="ECO:0000313" key="4">
    <source>
        <dbReference type="Proteomes" id="UP001352223"/>
    </source>
</evidence>
<dbReference type="SMART" id="SM00028">
    <property type="entry name" value="TPR"/>
    <property type="match status" value="3"/>
</dbReference>
<dbReference type="Proteomes" id="UP001352223">
    <property type="component" value="Unassembled WGS sequence"/>
</dbReference>
<evidence type="ECO:0000256" key="2">
    <source>
        <dbReference type="SAM" id="Phobius"/>
    </source>
</evidence>
<comment type="caution">
    <text evidence="3">The sequence shown here is derived from an EMBL/GenBank/DDBJ whole genome shotgun (WGS) entry which is preliminary data.</text>
</comment>
<feature type="transmembrane region" description="Helical" evidence="2">
    <location>
        <begin position="30"/>
        <end position="48"/>
    </location>
</feature>
<dbReference type="SUPFAM" id="SSF81901">
    <property type="entry name" value="HCP-like"/>
    <property type="match status" value="1"/>
</dbReference>
<proteinExistence type="predicted"/>
<dbReference type="InterPro" id="IPR019734">
    <property type="entry name" value="TPR_rpt"/>
</dbReference>
<feature type="region of interest" description="Disordered" evidence="1">
    <location>
        <begin position="274"/>
        <end position="294"/>
    </location>
</feature>
<dbReference type="PANTHER" id="PTHR11102:SF160">
    <property type="entry name" value="ERAD-ASSOCIATED E3 UBIQUITIN-PROTEIN LIGASE COMPONENT HRD3"/>
    <property type="match status" value="1"/>
</dbReference>
<keyword evidence="2" id="KW-1133">Transmembrane helix</keyword>
<name>A0ABU6CCT3_9ACTN</name>
<dbReference type="Pfam" id="PF08238">
    <property type="entry name" value="Sel1"/>
    <property type="match status" value="1"/>
</dbReference>
<dbReference type="Pfam" id="PF13432">
    <property type="entry name" value="TPR_16"/>
    <property type="match status" value="2"/>
</dbReference>
<feature type="transmembrane region" description="Helical" evidence="2">
    <location>
        <begin position="60"/>
        <end position="80"/>
    </location>
</feature>
<accession>A0ABU6CCT3</accession>
<sequence>MNSIGWGCAGDASPRLVEDDGMRRGSLRSWFGLLGPLLAVVVVTAATAGVKAGELSWPTWLVAGVVAIGGVLVAAWTPMVKAGTDAMAARTTRAAGLKAQAQEALLRMPAVNGRVALVEEVTDRALLGIHEAIPLPPDGPARQGLSTELPTYVLRDIDADLRTKLEASRTTGGFVLLIGPAAAGKTRCAYEAIRAVLPKWRLLLPPDGATLSHLVSGGTDLKHSVVWLNELQNFLTGTEPLKAATVRQMLADIAHPVILIGTIWPSTYDQLRTPATSEHKAEDGNGEGDGAMAGQDLNADAREILDLARRFSLSRWTAQEWERAGEFALVDPRIGQVMRHRERTGLAQTLSAAPELIQRWEQADTAFGQAVITAAVIARRCGHPAIVPVPIIEALATSCLTGNDRASAADNWLSEALAWACRPVHNSGGIAPLQAVGEVMGQVDGYEVSDLLVGYEASSAPASHDLTSGNWEDLVRLATPAACFGVGLAARMVGRLTVAASAWRRAADAGNTDAMNNLGVLLYEQKDTGSARAWYTRAAEAGHTSAMFNLGGLLNEQGDTDGARTWYTRATDTGHTDAMNNLGVLLNNQGDTDGARTWWQRAADTGNAYAMNNLGVLLNNQGDTDGARAWYTRAAEAGHTDAMYDLGGLLNEQGDTDGARTWYTRATDTGHTDAVAALDRVKADGGVAFEGFE</sequence>
<organism evidence="3 4">
    <name type="scientific">Streptomyces kunmingensis</name>
    <dbReference type="NCBI Taxonomy" id="68225"/>
    <lineage>
        <taxon>Bacteria</taxon>
        <taxon>Bacillati</taxon>
        <taxon>Actinomycetota</taxon>
        <taxon>Actinomycetes</taxon>
        <taxon>Kitasatosporales</taxon>
        <taxon>Streptomycetaceae</taxon>
        <taxon>Streptomyces</taxon>
    </lineage>
</organism>
<evidence type="ECO:0000256" key="1">
    <source>
        <dbReference type="SAM" id="MobiDB-lite"/>
    </source>
</evidence>
<protein>
    <submittedName>
        <fullName evidence="3">Sel1 repeat family protein</fullName>
    </submittedName>
</protein>
<evidence type="ECO:0000313" key="3">
    <source>
        <dbReference type="EMBL" id="MEB3962175.1"/>
    </source>
</evidence>
<dbReference type="SMART" id="SM00671">
    <property type="entry name" value="SEL1"/>
    <property type="match status" value="5"/>
</dbReference>